<dbReference type="InterPro" id="IPR036890">
    <property type="entry name" value="HATPase_C_sf"/>
</dbReference>
<evidence type="ECO:0000256" key="3">
    <source>
        <dbReference type="ARBA" id="ARBA00022553"/>
    </source>
</evidence>
<dbReference type="Pfam" id="PF00512">
    <property type="entry name" value="HisKA"/>
    <property type="match status" value="1"/>
</dbReference>
<dbReference type="InterPro" id="IPR004358">
    <property type="entry name" value="Sig_transdc_His_kin-like_C"/>
</dbReference>
<evidence type="ECO:0000256" key="1">
    <source>
        <dbReference type="ARBA" id="ARBA00000085"/>
    </source>
</evidence>
<dbReference type="PROSITE" id="PS50110">
    <property type="entry name" value="RESPONSE_REGULATORY"/>
    <property type="match status" value="1"/>
</dbReference>
<comment type="catalytic activity">
    <reaction evidence="1">
        <text>ATP + protein L-histidine = ADP + protein N-phospho-L-histidine.</text>
        <dbReference type="EC" id="2.7.13.3"/>
    </reaction>
</comment>
<dbReference type="Gene3D" id="3.40.50.2300">
    <property type="match status" value="1"/>
</dbReference>
<gene>
    <name evidence="8" type="ORF">Nepgr_021153</name>
</gene>
<dbReference type="EC" id="2.7.13.3" evidence="2"/>
<dbReference type="SUPFAM" id="SSF47384">
    <property type="entry name" value="Homodimeric domain of signal transducing histidine kinase"/>
    <property type="match status" value="1"/>
</dbReference>
<accession>A0AAD3SYD0</accession>
<evidence type="ECO:0000256" key="5">
    <source>
        <dbReference type="SAM" id="Phobius"/>
    </source>
</evidence>
<dbReference type="InterPro" id="IPR036097">
    <property type="entry name" value="HisK_dim/P_sf"/>
</dbReference>
<feature type="modified residue" description="4-aspartylphosphate" evidence="4">
    <location>
        <position position="1055"/>
    </location>
</feature>
<reference evidence="8" key="1">
    <citation type="submission" date="2023-05" db="EMBL/GenBank/DDBJ databases">
        <title>Nepenthes gracilis genome sequencing.</title>
        <authorList>
            <person name="Fukushima K."/>
        </authorList>
    </citation>
    <scope>NUCLEOTIDE SEQUENCE</scope>
    <source>
        <strain evidence="8">SING2019-196</strain>
    </source>
</reference>
<keyword evidence="3 4" id="KW-0597">Phosphoprotein</keyword>
<evidence type="ECO:0000256" key="4">
    <source>
        <dbReference type="PROSITE-ProRule" id="PRU00169"/>
    </source>
</evidence>
<evidence type="ECO:0000259" key="7">
    <source>
        <dbReference type="PROSITE" id="PS50110"/>
    </source>
</evidence>
<protein>
    <recommendedName>
        <fullName evidence="2">histidine kinase</fullName>
        <ecNumber evidence="2">2.7.13.3</ecNumber>
    </recommendedName>
</protein>
<evidence type="ECO:0000313" key="9">
    <source>
        <dbReference type="Proteomes" id="UP001279734"/>
    </source>
</evidence>
<dbReference type="InterPro" id="IPR003594">
    <property type="entry name" value="HATPase_dom"/>
</dbReference>
<keyword evidence="5" id="KW-1133">Transmembrane helix</keyword>
<evidence type="ECO:0000259" key="6">
    <source>
        <dbReference type="PROSITE" id="PS50109"/>
    </source>
</evidence>
<comment type="caution">
    <text evidence="8">The sequence shown here is derived from an EMBL/GenBank/DDBJ whole genome shotgun (WGS) entry which is preliminary data.</text>
</comment>
<feature type="domain" description="Response regulatory" evidence="7">
    <location>
        <begin position="994"/>
        <end position="1122"/>
    </location>
</feature>
<dbReference type="AlphaFoldDB" id="A0AAD3SYD0"/>
<dbReference type="PANTHER" id="PTHR43719:SF75">
    <property type="entry name" value="HISTIDINE KINASE CKI1"/>
    <property type="match status" value="1"/>
</dbReference>
<dbReference type="Gene3D" id="1.10.287.130">
    <property type="match status" value="1"/>
</dbReference>
<dbReference type="PROSITE" id="PS50109">
    <property type="entry name" value="HIS_KIN"/>
    <property type="match status" value="1"/>
</dbReference>
<name>A0AAD3SYD0_NEPGR</name>
<dbReference type="Pfam" id="PF02518">
    <property type="entry name" value="HATPase_c"/>
    <property type="match status" value="1"/>
</dbReference>
<dbReference type="Pfam" id="PF00072">
    <property type="entry name" value="Response_reg"/>
    <property type="match status" value="1"/>
</dbReference>
<dbReference type="PRINTS" id="PR00344">
    <property type="entry name" value="BCTRLSENSOR"/>
</dbReference>
<evidence type="ECO:0000256" key="2">
    <source>
        <dbReference type="ARBA" id="ARBA00012438"/>
    </source>
</evidence>
<feature type="transmembrane region" description="Helical" evidence="5">
    <location>
        <begin position="304"/>
        <end position="326"/>
    </location>
</feature>
<dbReference type="InterPro" id="IPR050956">
    <property type="entry name" value="2C_system_His_kinase"/>
</dbReference>
<dbReference type="CDD" id="cd17546">
    <property type="entry name" value="REC_hyHK_CKI1_RcsC-like"/>
    <property type="match status" value="1"/>
</dbReference>
<dbReference type="SMART" id="SM00388">
    <property type="entry name" value="HisKA"/>
    <property type="match status" value="1"/>
</dbReference>
<proteinExistence type="predicted"/>
<dbReference type="Gene3D" id="3.30.565.10">
    <property type="entry name" value="Histidine kinase-like ATPase, C-terminal domain"/>
    <property type="match status" value="1"/>
</dbReference>
<dbReference type="PANTHER" id="PTHR43719">
    <property type="entry name" value="TWO-COMPONENT HISTIDINE KINASE"/>
    <property type="match status" value="1"/>
</dbReference>
<dbReference type="InterPro" id="IPR001789">
    <property type="entry name" value="Sig_transdc_resp-reg_receiver"/>
</dbReference>
<dbReference type="EMBL" id="BSYO01000020">
    <property type="protein sequence ID" value="GMH19312.1"/>
    <property type="molecule type" value="Genomic_DNA"/>
</dbReference>
<dbReference type="SMART" id="SM00448">
    <property type="entry name" value="REC"/>
    <property type="match status" value="1"/>
</dbReference>
<keyword evidence="9" id="KW-1185">Reference proteome</keyword>
<dbReference type="InterPro" id="IPR011006">
    <property type="entry name" value="CheY-like_superfamily"/>
</dbReference>
<dbReference type="SUPFAM" id="SSF52172">
    <property type="entry name" value="CheY-like"/>
    <property type="match status" value="1"/>
</dbReference>
<dbReference type="InterPro" id="IPR005467">
    <property type="entry name" value="His_kinase_dom"/>
</dbReference>
<keyword evidence="5" id="KW-0472">Membrane</keyword>
<dbReference type="GO" id="GO:0000155">
    <property type="term" value="F:phosphorelay sensor kinase activity"/>
    <property type="evidence" value="ECO:0007669"/>
    <property type="project" value="InterPro"/>
</dbReference>
<keyword evidence="5" id="KW-0812">Transmembrane</keyword>
<organism evidence="8 9">
    <name type="scientific">Nepenthes gracilis</name>
    <name type="common">Slender pitcher plant</name>
    <dbReference type="NCBI Taxonomy" id="150966"/>
    <lineage>
        <taxon>Eukaryota</taxon>
        <taxon>Viridiplantae</taxon>
        <taxon>Streptophyta</taxon>
        <taxon>Embryophyta</taxon>
        <taxon>Tracheophyta</taxon>
        <taxon>Spermatophyta</taxon>
        <taxon>Magnoliopsida</taxon>
        <taxon>eudicotyledons</taxon>
        <taxon>Gunneridae</taxon>
        <taxon>Pentapetalae</taxon>
        <taxon>Caryophyllales</taxon>
        <taxon>Nepenthaceae</taxon>
        <taxon>Nepenthes</taxon>
    </lineage>
</organism>
<feature type="domain" description="Histidine kinase" evidence="6">
    <location>
        <begin position="363"/>
        <end position="620"/>
    </location>
</feature>
<evidence type="ECO:0000313" key="8">
    <source>
        <dbReference type="EMBL" id="GMH19312.1"/>
    </source>
</evidence>
<dbReference type="InterPro" id="IPR003661">
    <property type="entry name" value="HisK_dim/P_dom"/>
</dbReference>
<dbReference type="SUPFAM" id="SSF55874">
    <property type="entry name" value="ATPase domain of HSP90 chaperone/DNA topoisomerase II/histidine kinase"/>
    <property type="match status" value="1"/>
</dbReference>
<dbReference type="Proteomes" id="UP001279734">
    <property type="component" value="Unassembled WGS sequence"/>
</dbReference>
<dbReference type="SMART" id="SM00387">
    <property type="entry name" value="HATPase_c"/>
    <property type="match status" value="1"/>
</dbReference>
<sequence>MDLDSLRARHRLLSEIEITAKLLPKNSSATNLATILASVVLGEEPSFSFIQSKVATVLFQALSTIPYLSQVSYVGLNGIFFSYYKDGGQTFAVYANTTFTSRSRARNLTYSWYTQPVYSGTGNLYGIAKISQPLIVTKESWFQKSLNSSNGYASLGMRWNSEKDRLFLNTVGIDGLKGAISLGFPMKELMDIFPRNDSGSLYMATLDGEELVQGGADASFTFFDDNMTASVTLMDPIRNQKIHGDVSCKSQNGKSSGNSSLKIEGTEFIFYCSPIDVVGVQSVYMLAFPNREMESIVHKTSDNALVLFIVMMIALLISMLAFLYIVGRARNREAHLCSALIRQMEATQQAERKSMNKSLAFASASHDVRAALAGLTGLIDLSYTEAAPGSDLETNLRQMDTCAKDLLELLNSILDMSKVEAGKMQLDEEEFNLSQLLEDIADLYHPVGMKRGVDVVLDFCDGSALKFSHILCNLLSNAVKFTSEGHISIRVWAQKPTIENSIIANNLSISSFMNWISCLFFKNKELHNLEELEMIKQDPMCMTFVMEVDDTGKGIPKEKRKSVFEKYVQVEETAAGSGGTGLGLGIVQSLVQMMGGHIEIVDKEHGERGTCFRFSVYFKVCDSSHSSTDTSKQVQIESDDHHCISDGPYPNSDRSIYTPSPKLDASLVILLIQNNERRRMVHTYMKRMGVNLVVLKKWSDLPRILKKIKHQLASSSQVSSSGLSDLSPRSCLYSSGSSLGVTAIAKSFPLSGMDGADENDLAAVRGRKINMRGSISCVLMVIDTGTGDFTKLCRSVANFRKDLHNISSCSCQIVWLEKPDTRNLHFQGLEEENLAPMDHVITKPFHGSRLYQVIRLLPEFGGKLAKKAPSRWNRDNMLLAGSAFDPTSVANYNNARAKTRNSPANIHLRLQGEIKEVSNSSCDKPLERRRWWSTATKTPIQREAPGFGSSSSEKSSARIKIEAVEINKGKGLEKEGEAQKPGSSNSAKPLQGKRILIAEDNILLARMAVATVSHLGASAFLSHNGVEAVALVTKGLQDQIGLANPALPFDYILMDCRMPEMDGFEATKRIRREEQQYGIHIPIIALTAHTVEEVANKINEAGMDSHLTKPLKEQELLKIMGK</sequence>